<keyword evidence="2" id="KW-1133">Transmembrane helix</keyword>
<dbReference type="PANTHER" id="PTHR46534:SF1">
    <property type="entry name" value="IGGFC-BINDING PROTEIN N-TERMINAL DOMAIN-CONTAINING PROTEIN"/>
    <property type="match status" value="1"/>
</dbReference>
<feature type="domain" description="IgGFc-binding protein N-terminal" evidence="3">
    <location>
        <begin position="33"/>
        <end position="386"/>
    </location>
</feature>
<dbReference type="Pfam" id="PF17517">
    <property type="entry name" value="IgGFc_binding"/>
    <property type="match status" value="1"/>
</dbReference>
<keyword evidence="2" id="KW-0472">Membrane</keyword>
<proteinExistence type="predicted"/>
<dbReference type="KEGG" id="lak:106150974"/>
<dbReference type="PANTHER" id="PTHR46534">
    <property type="entry name" value="IGGFC_BINDING DOMAIN-CONTAINING PROTEIN"/>
    <property type="match status" value="1"/>
</dbReference>
<organism evidence="4 5">
    <name type="scientific">Lingula anatina</name>
    <name type="common">Brachiopod</name>
    <name type="synonym">Lingula unguis</name>
    <dbReference type="NCBI Taxonomy" id="7574"/>
    <lineage>
        <taxon>Eukaryota</taxon>
        <taxon>Metazoa</taxon>
        <taxon>Spiralia</taxon>
        <taxon>Lophotrochozoa</taxon>
        <taxon>Brachiopoda</taxon>
        <taxon>Linguliformea</taxon>
        <taxon>Lingulata</taxon>
        <taxon>Lingulida</taxon>
        <taxon>Linguloidea</taxon>
        <taxon>Lingulidae</taxon>
        <taxon>Lingula</taxon>
    </lineage>
</organism>
<evidence type="ECO:0000313" key="5">
    <source>
        <dbReference type="RefSeq" id="XP_023933269.1"/>
    </source>
</evidence>
<keyword evidence="2" id="KW-0812">Transmembrane</keyword>
<feature type="region of interest" description="Disordered" evidence="1">
    <location>
        <begin position="586"/>
        <end position="678"/>
    </location>
</feature>
<dbReference type="AlphaFoldDB" id="A0A2R2MSP9"/>
<feature type="compositionally biased region" description="Polar residues" evidence="1">
    <location>
        <begin position="547"/>
        <end position="564"/>
    </location>
</feature>
<dbReference type="STRING" id="7574.A0A2R2MSP9"/>
<name>A0A2R2MSP9_LINAN</name>
<gene>
    <name evidence="5" type="primary">LOC106150974</name>
</gene>
<feature type="compositionally biased region" description="Polar residues" evidence="1">
    <location>
        <begin position="640"/>
        <end position="658"/>
    </location>
</feature>
<sequence>MRGTGYQPQRCYVVESDTDIAVVAANRVKEYTDSYLALPVDVLGTEYIIPSWPKTQSYDDSFIALSCSSWEREFDSNTTVTFSFPERTNDPIVVEYNNETYGHHRNLTMSLNSFDFAINDWNSQTVQILSKQDLTGTKITSNKPIAVVSGNTGTKIGALPTFTGENGVLYEESYDHLEEMIPPLRAWGKNYVTVPVADRKKGDIFRIIASKDTTNVGVSFYRGASLRQKRDISTTTANLIEKRNNLINNMGDFLQLDIPSNEYLVIQADEPILLVQYSKSANIDRSESDPFMLVMPPVEQYDNEYTFATVAGITNPYTNYVAVIIKTVDKNGLYIDGQPFYNGSSDTPWVDLENTGFSVKTKVIGHGSHNLFHVDSSKTFAAMSYGQTKYESYGHPAGMRVASLYDYCQAKPGTAGDKLDNDCDGRIDEELKNGLDDDVDGSIDEDLAGVVLFTAAPQSSTTSSTSTEYTSDVSEVYTPAPTKTKDFLDNLGEGMGGFAPGLVLIFGIALLVTLSCCVFFAFLLYKKNRKEENANTDPALPLEPIQRSKSVRFSTDTLSPSSGSGKRFENQRMSVYSVISDDFNYRNDEDEGIGDSERSATPDDTGSMASTETPRIASAGGVEPTIGDLNQTDTARDAWSLSSSQGRDSPGNDSQNTFLPRGKRNKRNHVVPVWASDF</sequence>
<evidence type="ECO:0000256" key="2">
    <source>
        <dbReference type="SAM" id="Phobius"/>
    </source>
</evidence>
<protein>
    <submittedName>
        <fullName evidence="5">Uncharacterized protein LOC106150974</fullName>
    </submittedName>
</protein>
<keyword evidence="4" id="KW-1185">Reference proteome</keyword>
<dbReference type="Proteomes" id="UP000085678">
    <property type="component" value="Unplaced"/>
</dbReference>
<accession>A0A2R2MSP9</accession>
<evidence type="ECO:0000256" key="1">
    <source>
        <dbReference type="SAM" id="MobiDB-lite"/>
    </source>
</evidence>
<evidence type="ECO:0000313" key="4">
    <source>
        <dbReference type="Proteomes" id="UP000085678"/>
    </source>
</evidence>
<feature type="region of interest" description="Disordered" evidence="1">
    <location>
        <begin position="533"/>
        <end position="567"/>
    </location>
</feature>
<feature type="compositionally biased region" description="Polar residues" evidence="1">
    <location>
        <begin position="602"/>
        <end position="613"/>
    </location>
</feature>
<feature type="transmembrane region" description="Helical" evidence="2">
    <location>
        <begin position="498"/>
        <end position="525"/>
    </location>
</feature>
<dbReference type="OrthoDB" id="10005154at2759"/>
<dbReference type="GeneID" id="106150974"/>
<dbReference type="InParanoid" id="A0A2R2MSP9"/>
<evidence type="ECO:0000259" key="3">
    <source>
        <dbReference type="Pfam" id="PF17517"/>
    </source>
</evidence>
<dbReference type="RefSeq" id="XP_023933269.1">
    <property type="nucleotide sequence ID" value="XM_024077501.1"/>
</dbReference>
<dbReference type="InterPro" id="IPR035234">
    <property type="entry name" value="IgGFc-bd_N"/>
</dbReference>
<reference evidence="5" key="1">
    <citation type="submission" date="2025-08" db="UniProtKB">
        <authorList>
            <consortium name="RefSeq"/>
        </authorList>
    </citation>
    <scope>IDENTIFICATION</scope>
    <source>
        <tissue evidence="5">Gonads</tissue>
    </source>
</reference>